<dbReference type="PROSITE" id="PS51257">
    <property type="entry name" value="PROKAR_LIPOPROTEIN"/>
    <property type="match status" value="1"/>
</dbReference>
<comment type="caution">
    <text evidence="1">The sequence shown here is derived from an EMBL/GenBank/DDBJ whole genome shotgun (WGS) entry which is preliminary data.</text>
</comment>
<name>A0ABR7YAD2_9SPHI</name>
<evidence type="ECO:0000313" key="2">
    <source>
        <dbReference type="Proteomes" id="UP000651271"/>
    </source>
</evidence>
<dbReference type="RefSeq" id="WP_190301237.1">
    <property type="nucleotide sequence ID" value="NZ_JACOIJ010000002.1"/>
</dbReference>
<proteinExistence type="predicted"/>
<sequence>MNIKSILILSSVFFTIGCANKVPNEAGNVNASTSSKWTYLDNEIKPEFSYTCFQGAYYRKTVSSRDHWIGIKGEVTLPTIKFDESRKNSAKPGQYLDNPSVYMGGHMDGQETDIGLTWEVIKHEDGSVSKERLAFRPFFRRTDHKSGQKDVWIYAPAKKKFYWYPGEKVEMSVEVVKDGLMKISVKGAGKHFEETYECAGYTLNGIGDFKRVNAIDQVRNEGKPAQPTQTKVSDAKWSYTTLIRMQNGKRLEVPMHAGRFTNMRCPDVKFFEVNQSSKEAKVGAEEITISGIGF</sequence>
<organism evidence="1 2">
    <name type="scientific">Sphingobacterium litopenaei</name>
    <dbReference type="NCBI Taxonomy" id="2763500"/>
    <lineage>
        <taxon>Bacteria</taxon>
        <taxon>Pseudomonadati</taxon>
        <taxon>Bacteroidota</taxon>
        <taxon>Sphingobacteriia</taxon>
        <taxon>Sphingobacteriales</taxon>
        <taxon>Sphingobacteriaceae</taxon>
        <taxon>Sphingobacterium</taxon>
    </lineage>
</organism>
<gene>
    <name evidence="1" type="ORF">H8B04_01510</name>
</gene>
<dbReference type="Proteomes" id="UP000651271">
    <property type="component" value="Unassembled WGS sequence"/>
</dbReference>
<evidence type="ECO:0000313" key="1">
    <source>
        <dbReference type="EMBL" id="MBD1428251.1"/>
    </source>
</evidence>
<dbReference type="EMBL" id="JACOIJ010000002">
    <property type="protein sequence ID" value="MBD1428251.1"/>
    <property type="molecule type" value="Genomic_DNA"/>
</dbReference>
<reference evidence="1 2" key="1">
    <citation type="submission" date="2020-08" db="EMBL/GenBank/DDBJ databases">
        <title>Sphingobacterium sp. DN04309 isolated from aquaculture water.</title>
        <authorList>
            <person name="Zhang M."/>
        </authorList>
    </citation>
    <scope>NUCLEOTIDE SEQUENCE [LARGE SCALE GENOMIC DNA]</scope>
    <source>
        <strain evidence="1 2">DN04309</strain>
    </source>
</reference>
<protein>
    <submittedName>
        <fullName evidence="1">Uncharacterized protein</fullName>
    </submittedName>
</protein>
<accession>A0ABR7YAD2</accession>
<keyword evidence="2" id="KW-1185">Reference proteome</keyword>